<comment type="caution">
    <text evidence="1">The sequence shown here is derived from an EMBL/GenBank/DDBJ whole genome shotgun (WGS) entry which is preliminary data.</text>
</comment>
<protein>
    <recommendedName>
        <fullName evidence="3">Glycosyl transferase</fullName>
    </recommendedName>
</protein>
<keyword evidence="2" id="KW-1185">Reference proteome</keyword>
<organism evidence="1 2">
    <name type="scientific">Xenorhabdus beddingii</name>
    <dbReference type="NCBI Taxonomy" id="40578"/>
    <lineage>
        <taxon>Bacteria</taxon>
        <taxon>Pseudomonadati</taxon>
        <taxon>Pseudomonadota</taxon>
        <taxon>Gammaproteobacteria</taxon>
        <taxon>Enterobacterales</taxon>
        <taxon>Morganellaceae</taxon>
        <taxon>Xenorhabdus</taxon>
    </lineage>
</organism>
<proteinExistence type="predicted"/>
<dbReference type="RefSeq" id="WP_086113294.1">
    <property type="nucleotide sequence ID" value="NZ_CAWNHF010000124.1"/>
</dbReference>
<dbReference type="EMBL" id="MUBK01000021">
    <property type="protein sequence ID" value="OTA19175.1"/>
    <property type="molecule type" value="Genomic_DNA"/>
</dbReference>
<dbReference type="InterPro" id="IPR029465">
    <property type="entry name" value="ATPgrasp_TupA"/>
</dbReference>
<reference evidence="1 2" key="1">
    <citation type="submission" date="2017-01" db="EMBL/GenBank/DDBJ databases">
        <title>Deconstructing symbiosis and pathogenesis requirements using a combined genomic-metabolomic approach.</title>
        <authorList>
            <person name="Tobias N.J."/>
            <person name="Wolff H."/>
            <person name="Djahanschiri B."/>
            <person name="Ebersberger I."/>
            <person name="Bode H.B."/>
        </authorList>
    </citation>
    <scope>NUCLEOTIDE SEQUENCE [LARGE SCALE GENOMIC DNA]</scope>
    <source>
        <strain evidence="1 2">DSM 4764</strain>
    </source>
</reference>
<name>A0A1Y2SMJ1_9GAMM</name>
<dbReference type="STRING" id="40578.Xbed_02572"/>
<accession>A0A1Y2SMJ1</accession>
<dbReference type="SUPFAM" id="SSF56059">
    <property type="entry name" value="Glutathione synthetase ATP-binding domain-like"/>
    <property type="match status" value="1"/>
</dbReference>
<evidence type="ECO:0000313" key="1">
    <source>
        <dbReference type="EMBL" id="OTA19175.1"/>
    </source>
</evidence>
<dbReference type="Proteomes" id="UP000194204">
    <property type="component" value="Unassembled WGS sequence"/>
</dbReference>
<sequence length="302" mass="35810">MRHFVRRVENKTLYYLSEYFPEVVTKRLYYRTFKKNLALDNPKTFNEKLQWLKLREYNNNPLVTLCADKHSVREYVIKSGCSEILNEIYFSWSSPNEIIWHTLPDKFVLKCNHGAGYNIVCKDKNLLNPNQVKKKLSKWMAHDYWKLAVELCYKHIPKKIICEKFIETKSGHLPYDYKVFCFNGKPLFVMLCTERETSKPKYYFVDKDWNVLPYGLDYLKLNDSKLLEKPEGYLSLFYFAEKLAKPFPFVRADFYLNDGKIIFGELTFVPAAGLDIELNNENMNDVDETLGNLLDLNNYINK</sequence>
<dbReference type="OrthoDB" id="9791827at2"/>
<gene>
    <name evidence="1" type="ORF">Xbed_02572</name>
</gene>
<evidence type="ECO:0000313" key="2">
    <source>
        <dbReference type="Proteomes" id="UP000194204"/>
    </source>
</evidence>
<evidence type="ECO:0008006" key="3">
    <source>
        <dbReference type="Google" id="ProtNLM"/>
    </source>
</evidence>
<dbReference type="Pfam" id="PF14305">
    <property type="entry name" value="ATPgrasp_TupA"/>
    <property type="match status" value="1"/>
</dbReference>
<dbReference type="AlphaFoldDB" id="A0A1Y2SMJ1"/>